<dbReference type="EMBL" id="MU006095">
    <property type="protein sequence ID" value="KAF2839115.1"/>
    <property type="molecule type" value="Genomic_DNA"/>
</dbReference>
<dbReference type="Pfam" id="PF02391">
    <property type="entry name" value="MoaE"/>
    <property type="match status" value="1"/>
</dbReference>
<evidence type="ECO:0000256" key="2">
    <source>
        <dbReference type="ARBA" id="ARBA00022679"/>
    </source>
</evidence>
<feature type="binding site" evidence="4">
    <location>
        <begin position="129"/>
        <end position="131"/>
    </location>
    <ligand>
        <name>substrate</name>
    </ligand>
</feature>
<dbReference type="GO" id="GO:0006777">
    <property type="term" value="P:Mo-molybdopterin cofactor biosynthetic process"/>
    <property type="evidence" value="ECO:0007669"/>
    <property type="project" value="UniProtKB-UniRule"/>
</dbReference>
<keyword evidence="1 4" id="KW-0963">Cytoplasm</keyword>
<feature type="binding site" evidence="4">
    <location>
        <begin position="106"/>
        <end position="107"/>
    </location>
    <ligand>
        <name>substrate</name>
    </ligand>
</feature>
<evidence type="ECO:0000256" key="1">
    <source>
        <dbReference type="ARBA" id="ARBA00022490"/>
    </source>
</evidence>
<sequence length="167" mass="18418">MVIEEEHVHVELAHDPLDAKASMERVGSPKAGAIVLFAGTTRDNFANLAVKQLSYDAYPALALKTLLHIARDVKSKHSLTSISIIHRLGTVPVGEESILIAVSSPHRQAAWKAGEEALELTKEKAEIWKLEEFEGDEESVWRANRDGQMGVRVDKANLNSLKEEGSR</sequence>
<dbReference type="AlphaFoldDB" id="A0A9P4VR80"/>
<dbReference type="InterPro" id="IPR036563">
    <property type="entry name" value="MoaE_sf"/>
</dbReference>
<comment type="pathway">
    <text evidence="4">Cofactor biosynthesis; molybdopterin biosynthesis.</text>
</comment>
<comment type="similarity">
    <text evidence="4">Belongs to the MoaE family. MOCS2B subfamily.</text>
</comment>
<comment type="caution">
    <text evidence="5">The sequence shown here is derived from an EMBL/GenBank/DDBJ whole genome shotgun (WGS) entry which is preliminary data.</text>
</comment>
<keyword evidence="2 4" id="KW-0808">Transferase</keyword>
<organism evidence="5 6">
    <name type="scientific">Patellaria atrata CBS 101060</name>
    <dbReference type="NCBI Taxonomy" id="1346257"/>
    <lineage>
        <taxon>Eukaryota</taxon>
        <taxon>Fungi</taxon>
        <taxon>Dikarya</taxon>
        <taxon>Ascomycota</taxon>
        <taxon>Pezizomycotina</taxon>
        <taxon>Dothideomycetes</taxon>
        <taxon>Dothideomycetes incertae sedis</taxon>
        <taxon>Patellariales</taxon>
        <taxon>Patellariaceae</taxon>
        <taxon>Patellaria</taxon>
    </lineage>
</organism>
<accession>A0A9P4VR80</accession>
<gene>
    <name evidence="4" type="primary">cnxH</name>
    <name evidence="5" type="ORF">M501DRAFT_933875</name>
</gene>
<evidence type="ECO:0000313" key="6">
    <source>
        <dbReference type="Proteomes" id="UP000799429"/>
    </source>
</evidence>
<reference evidence="5" key="1">
    <citation type="journal article" date="2020" name="Stud. Mycol.">
        <title>101 Dothideomycetes genomes: a test case for predicting lifestyles and emergence of pathogens.</title>
        <authorList>
            <person name="Haridas S."/>
            <person name="Albert R."/>
            <person name="Binder M."/>
            <person name="Bloem J."/>
            <person name="Labutti K."/>
            <person name="Salamov A."/>
            <person name="Andreopoulos B."/>
            <person name="Baker S."/>
            <person name="Barry K."/>
            <person name="Bills G."/>
            <person name="Bluhm B."/>
            <person name="Cannon C."/>
            <person name="Castanera R."/>
            <person name="Culley D."/>
            <person name="Daum C."/>
            <person name="Ezra D."/>
            <person name="Gonzalez J."/>
            <person name="Henrissat B."/>
            <person name="Kuo A."/>
            <person name="Liang C."/>
            <person name="Lipzen A."/>
            <person name="Lutzoni F."/>
            <person name="Magnuson J."/>
            <person name="Mondo S."/>
            <person name="Nolan M."/>
            <person name="Ohm R."/>
            <person name="Pangilinan J."/>
            <person name="Park H.-J."/>
            <person name="Ramirez L."/>
            <person name="Alfaro M."/>
            <person name="Sun H."/>
            <person name="Tritt A."/>
            <person name="Yoshinaga Y."/>
            <person name="Zwiers L.-H."/>
            <person name="Turgeon B."/>
            <person name="Goodwin S."/>
            <person name="Spatafora J."/>
            <person name="Crous P."/>
            <person name="Grigoriev I."/>
        </authorList>
    </citation>
    <scope>NUCLEOTIDE SEQUENCE</scope>
    <source>
        <strain evidence="5">CBS 101060</strain>
    </source>
</reference>
<dbReference type="CDD" id="cd00756">
    <property type="entry name" value="MoaE"/>
    <property type="match status" value="1"/>
</dbReference>
<keyword evidence="6" id="KW-1185">Reference proteome</keyword>
<dbReference type="InterPro" id="IPR003448">
    <property type="entry name" value="Mopterin_biosynth_MoaE"/>
</dbReference>
<dbReference type="PANTHER" id="PTHR23404">
    <property type="entry name" value="MOLYBDOPTERIN SYNTHASE RELATED"/>
    <property type="match status" value="1"/>
</dbReference>
<dbReference type="HAMAP" id="MF_03052">
    <property type="entry name" value="MOC2B"/>
    <property type="match status" value="1"/>
</dbReference>
<keyword evidence="3 4" id="KW-0501">Molybdenum cofactor biosynthesis</keyword>
<dbReference type="Gene3D" id="3.90.1170.40">
    <property type="entry name" value="Molybdopterin biosynthesis MoaE subunit"/>
    <property type="match status" value="1"/>
</dbReference>
<dbReference type="GO" id="GO:0030366">
    <property type="term" value="F:molybdopterin synthase activity"/>
    <property type="evidence" value="ECO:0007669"/>
    <property type="project" value="UniProtKB-UniRule"/>
</dbReference>
<dbReference type="SUPFAM" id="SSF54690">
    <property type="entry name" value="Molybdopterin synthase subunit MoaE"/>
    <property type="match status" value="1"/>
</dbReference>
<evidence type="ECO:0000256" key="3">
    <source>
        <dbReference type="ARBA" id="ARBA00023150"/>
    </source>
</evidence>
<proteinExistence type="inferred from homology"/>
<dbReference type="Proteomes" id="UP000799429">
    <property type="component" value="Unassembled WGS sequence"/>
</dbReference>
<feature type="binding site" evidence="4">
    <location>
        <position position="122"/>
    </location>
    <ligand>
        <name>substrate</name>
    </ligand>
</feature>
<comment type="catalytic activity">
    <reaction evidence="4">
        <text>2 [molybdopterin-synthase sulfur-carrier protein]-C-terminal-Gly-aminoethanethioate + cyclic pyranopterin phosphate + H2O = molybdopterin + 2 [molybdopterin-synthase sulfur-carrier protein]-C-terminal Gly-Gly + 2 H(+)</text>
        <dbReference type="Rhea" id="RHEA:26333"/>
        <dbReference type="Rhea" id="RHEA-COMP:12202"/>
        <dbReference type="Rhea" id="RHEA-COMP:19907"/>
        <dbReference type="ChEBI" id="CHEBI:15377"/>
        <dbReference type="ChEBI" id="CHEBI:15378"/>
        <dbReference type="ChEBI" id="CHEBI:58698"/>
        <dbReference type="ChEBI" id="CHEBI:59648"/>
        <dbReference type="ChEBI" id="CHEBI:90778"/>
        <dbReference type="ChEBI" id="CHEBI:232372"/>
        <dbReference type="EC" id="2.8.1.12"/>
    </reaction>
</comment>
<dbReference type="EC" id="2.8.1.12" evidence="4"/>
<dbReference type="GO" id="GO:1990140">
    <property type="term" value="C:molybdopterin synthase complex"/>
    <property type="evidence" value="ECO:0007669"/>
    <property type="project" value="UniProtKB-UniRule"/>
</dbReference>
<comment type="subcellular location">
    <subcellularLocation>
        <location evidence="4">Cytoplasm</location>
    </subcellularLocation>
</comment>
<dbReference type="FunFam" id="3.90.1170.40:FF:000003">
    <property type="entry name" value="Molybdopterin converting factor subunit 2"/>
    <property type="match status" value="1"/>
</dbReference>
<protein>
    <recommendedName>
        <fullName evidence="4">Molybdopterin synthase catalytic subunit</fullName>
        <ecNumber evidence="4">2.8.1.12</ecNumber>
    </recommendedName>
    <alternativeName>
        <fullName evidence="4">Common component for nitrate reductase and xanthine dehydrogenase protein H</fullName>
    </alternativeName>
    <alternativeName>
        <fullName evidence="4">Molybdenum cofactor synthesis protein 2 large subunit</fullName>
    </alternativeName>
    <alternativeName>
        <fullName evidence="4">Molybdenum cofactor synthesis protein 2B</fullName>
        <shortName evidence="4">MOCS2B</shortName>
    </alternativeName>
</protein>
<dbReference type="InterPro" id="IPR028888">
    <property type="entry name" value="MOCS2B_euk"/>
</dbReference>
<evidence type="ECO:0000256" key="4">
    <source>
        <dbReference type="HAMAP-Rule" id="MF_03052"/>
    </source>
</evidence>
<comment type="subunit">
    <text evidence="4">Heterotetramer; composed of 2 small (MOCS2A) and 2 large (MOCS2B) subunits.</text>
</comment>
<comment type="function">
    <text evidence="4">Catalytic subunit of the molybdopterin synthase complex, a complex that catalyzes the conversion of precursor Z into molybdopterin. Acts by mediating the incorporation of 2 sulfur atoms from thiocarboxylated MOCS2A into precursor Z to generate a dithiolene group.</text>
</comment>
<name>A0A9P4VR80_9PEZI</name>
<evidence type="ECO:0000313" key="5">
    <source>
        <dbReference type="EMBL" id="KAF2839115.1"/>
    </source>
</evidence>
<dbReference type="OrthoDB" id="5531344at2759"/>